<dbReference type="SUPFAM" id="SSF53098">
    <property type="entry name" value="Ribonuclease H-like"/>
    <property type="match status" value="1"/>
</dbReference>
<dbReference type="EMBL" id="BKCJ010009813">
    <property type="protein sequence ID" value="GEU88735.1"/>
    <property type="molecule type" value="Genomic_DNA"/>
</dbReference>
<organism evidence="2">
    <name type="scientific">Tanacetum cinerariifolium</name>
    <name type="common">Dalmatian daisy</name>
    <name type="synonym">Chrysanthemum cinerariifolium</name>
    <dbReference type="NCBI Taxonomy" id="118510"/>
    <lineage>
        <taxon>Eukaryota</taxon>
        <taxon>Viridiplantae</taxon>
        <taxon>Streptophyta</taxon>
        <taxon>Embryophyta</taxon>
        <taxon>Tracheophyta</taxon>
        <taxon>Spermatophyta</taxon>
        <taxon>Magnoliopsida</taxon>
        <taxon>eudicotyledons</taxon>
        <taxon>Gunneridae</taxon>
        <taxon>Pentapetalae</taxon>
        <taxon>asterids</taxon>
        <taxon>campanulids</taxon>
        <taxon>Asterales</taxon>
        <taxon>Asteraceae</taxon>
        <taxon>Asteroideae</taxon>
        <taxon>Anthemideae</taxon>
        <taxon>Anthemidinae</taxon>
        <taxon>Tanacetum</taxon>
    </lineage>
</organism>
<gene>
    <name evidence="2" type="ORF">Tci_060713</name>
</gene>
<dbReference type="GO" id="GO:0003964">
    <property type="term" value="F:RNA-directed DNA polymerase activity"/>
    <property type="evidence" value="ECO:0007669"/>
    <property type="project" value="UniProtKB-KW"/>
</dbReference>
<sequence length="895" mass="102147">MDVKTAFLHGSLKEDVYVCQPEGFIDADHSSHVYKLKKALYGLKQALRAWYDELSTFLLHNHFFKGTIDPTLFIRRFHDEILVSKYVLEILKKYEMESCDPVGTPMEIKDKIDLDQNGTPVDATKYRGMIGALMYLTSSRPNIVHVTCLCARYQAKLTEKHLKEVKRIFRYLWGTVNTGLWIRQWRYNLIPAESRFKTSCSIIKDKYMMKAQSLHHNPSLVLAFNQAILTLDPLSCSSYLIGLFRIAKVAMSWIPCYGDLRALIMHESHKSKYSIHPGSDKMYQDLKKLYWWLNIKAEIATYVSKYLTCAKVKIEYQKPSGLLVQPEIPQWKWENITMDLVTKLPKTATGQDTIWVIVDRLTKSAHFLPMREDDTLEKLTRQYLKEVVSRHGVPVLIIVEHDGKFTSHFLKSLHKALGTRLDMSTSYHPQTDSQSERTFKTLKDMLRACAAPFEALYGRKCQSPTDGLKLEIVSSLAHRSSMRQPRRLFKLKAVSKLAARRAMPMLHSCIVVCFRVIIFLDVYPITSPTQVIEAKLKIHLIELKLPLAEVGLPKGSENYDAISQFEDKLMAATDLLEEPAEDMLRGLCPPPDCIISDFFLPWTFDVVRKLNISRLVFNGPGCFFLVSMHAIFTSMILEMIESHTEQFVIPSLPDQFKVTKLQIIGFSKEDFTYERKWSMLCAIDAEKAAHGSLARVSTQQAIELGLALESTNKQFIWCIRNKSEELQKWFVKEGYEERSKDREIISAGVSVVTWLFFGDQFLNETFMVEILKIGVRIGVEIPVPFEDEDKYDVLVKKEDIKTVVECVMDKDDDEAKQRRKRASELAGKAKRAMAEGGPSYVNILGAEVKANEAIPLSDEGIALDAASSECSMSGPGSGGEEAEANYGYHVYHDDY</sequence>
<dbReference type="InterPro" id="IPR013103">
    <property type="entry name" value="RVT_2"/>
</dbReference>
<protein>
    <submittedName>
        <fullName evidence="2">Putative reverse transcriptase domain-containing protein</fullName>
    </submittedName>
</protein>
<dbReference type="PANTHER" id="PTHR45835">
    <property type="entry name" value="YALI0A06105P"/>
    <property type="match status" value="1"/>
</dbReference>
<dbReference type="InterPro" id="IPR041588">
    <property type="entry name" value="Integrase_H2C2"/>
</dbReference>
<dbReference type="InterPro" id="IPR036397">
    <property type="entry name" value="RNaseH_sf"/>
</dbReference>
<keyword evidence="2" id="KW-0548">Nucleotidyltransferase</keyword>
<name>A0A6L2NVU6_TANCI</name>
<dbReference type="GO" id="GO:0003676">
    <property type="term" value="F:nucleic acid binding"/>
    <property type="evidence" value="ECO:0007669"/>
    <property type="project" value="InterPro"/>
</dbReference>
<evidence type="ECO:0000259" key="1">
    <source>
        <dbReference type="PROSITE" id="PS50994"/>
    </source>
</evidence>
<dbReference type="InterPro" id="IPR001584">
    <property type="entry name" value="Integrase_cat-core"/>
</dbReference>
<proteinExistence type="predicted"/>
<reference evidence="2" key="1">
    <citation type="journal article" date="2019" name="Sci. Rep.">
        <title>Draft genome of Tanacetum cinerariifolium, the natural source of mosquito coil.</title>
        <authorList>
            <person name="Yamashiro T."/>
            <person name="Shiraishi A."/>
            <person name="Satake H."/>
            <person name="Nakayama K."/>
        </authorList>
    </citation>
    <scope>NUCLEOTIDE SEQUENCE</scope>
</reference>
<dbReference type="Gene3D" id="3.30.420.10">
    <property type="entry name" value="Ribonuclease H-like superfamily/Ribonuclease H"/>
    <property type="match status" value="1"/>
</dbReference>
<dbReference type="GO" id="GO:0015074">
    <property type="term" value="P:DNA integration"/>
    <property type="evidence" value="ECO:0007669"/>
    <property type="project" value="InterPro"/>
</dbReference>
<dbReference type="AlphaFoldDB" id="A0A6L2NVU6"/>
<accession>A0A6L2NVU6</accession>
<dbReference type="Gene3D" id="3.40.50.2000">
    <property type="entry name" value="Glycogen Phosphorylase B"/>
    <property type="match status" value="4"/>
</dbReference>
<feature type="domain" description="Integrase catalytic" evidence="1">
    <location>
        <begin position="325"/>
        <end position="493"/>
    </location>
</feature>
<keyword evidence="2" id="KW-0695">RNA-directed DNA polymerase</keyword>
<keyword evidence="2" id="KW-0808">Transferase</keyword>
<dbReference type="PROSITE" id="PS50994">
    <property type="entry name" value="INTEGRASE"/>
    <property type="match status" value="1"/>
</dbReference>
<evidence type="ECO:0000313" key="2">
    <source>
        <dbReference type="EMBL" id="GEU88735.1"/>
    </source>
</evidence>
<dbReference type="InterPro" id="IPR012337">
    <property type="entry name" value="RNaseH-like_sf"/>
</dbReference>
<dbReference type="SUPFAM" id="SSF53756">
    <property type="entry name" value="UDP-Glycosyltransferase/glycogen phosphorylase"/>
    <property type="match status" value="1"/>
</dbReference>
<dbReference type="Pfam" id="PF07727">
    <property type="entry name" value="RVT_2"/>
    <property type="match status" value="1"/>
</dbReference>
<dbReference type="Pfam" id="PF17921">
    <property type="entry name" value="Integrase_H2C2"/>
    <property type="match status" value="1"/>
</dbReference>
<comment type="caution">
    <text evidence="2">The sequence shown here is derived from an EMBL/GenBank/DDBJ whole genome shotgun (WGS) entry which is preliminary data.</text>
</comment>
<dbReference type="Gene3D" id="1.10.340.70">
    <property type="match status" value="1"/>
</dbReference>
<dbReference type="PANTHER" id="PTHR45835:SF103">
    <property type="entry name" value="RNA-DIRECTED DNA POLYMERASE"/>
    <property type="match status" value="1"/>
</dbReference>